<evidence type="ECO:0000313" key="5">
    <source>
        <dbReference type="EMBL" id="SHI81377.1"/>
    </source>
</evidence>
<keyword evidence="6" id="KW-1185">Reference proteome</keyword>
<keyword evidence="3" id="KW-0804">Transcription</keyword>
<dbReference type="GO" id="GO:0043565">
    <property type="term" value="F:sequence-specific DNA binding"/>
    <property type="evidence" value="ECO:0007669"/>
    <property type="project" value="InterPro"/>
</dbReference>
<dbReference type="GO" id="GO:0043200">
    <property type="term" value="P:response to amino acid"/>
    <property type="evidence" value="ECO:0007669"/>
    <property type="project" value="TreeGrafter"/>
</dbReference>
<evidence type="ECO:0000256" key="2">
    <source>
        <dbReference type="ARBA" id="ARBA00023125"/>
    </source>
</evidence>
<dbReference type="CDD" id="cd00090">
    <property type="entry name" value="HTH_ARSR"/>
    <property type="match status" value="1"/>
</dbReference>
<dbReference type="AlphaFoldDB" id="A0A1M6E7A8"/>
<dbReference type="PROSITE" id="PS50956">
    <property type="entry name" value="HTH_ASNC_2"/>
    <property type="match status" value="1"/>
</dbReference>
<accession>A0A1M6E7A8</accession>
<dbReference type="STRING" id="1122184.SAMN02745176_01467"/>
<dbReference type="PANTHER" id="PTHR30154:SF34">
    <property type="entry name" value="TRANSCRIPTIONAL REGULATOR AZLB"/>
    <property type="match status" value="1"/>
</dbReference>
<evidence type="ECO:0000256" key="1">
    <source>
        <dbReference type="ARBA" id="ARBA00023015"/>
    </source>
</evidence>
<dbReference type="Proteomes" id="UP000184442">
    <property type="component" value="Unassembled WGS sequence"/>
</dbReference>
<dbReference type="InterPro" id="IPR019888">
    <property type="entry name" value="Tscrpt_reg_AsnC-like"/>
</dbReference>
<dbReference type="RefSeq" id="WP_073025571.1">
    <property type="nucleotide sequence ID" value="NZ_FQZS01000008.1"/>
</dbReference>
<dbReference type="InterPro" id="IPR036390">
    <property type="entry name" value="WH_DNA-bd_sf"/>
</dbReference>
<gene>
    <name evidence="5" type="ORF">SAMN02745176_01467</name>
</gene>
<dbReference type="PROSITE" id="PS00519">
    <property type="entry name" value="HTH_ASNC_1"/>
    <property type="match status" value="1"/>
</dbReference>
<dbReference type="OrthoDB" id="66249at2"/>
<dbReference type="InterPro" id="IPR019885">
    <property type="entry name" value="Tscrpt_reg_HTH_AsnC-type_CS"/>
</dbReference>
<evidence type="ECO:0000313" key="6">
    <source>
        <dbReference type="Proteomes" id="UP000184442"/>
    </source>
</evidence>
<reference evidence="5 6" key="1">
    <citation type="submission" date="2016-11" db="EMBL/GenBank/DDBJ databases">
        <authorList>
            <person name="Jaros S."/>
            <person name="Januszkiewicz K."/>
            <person name="Wedrychowicz H."/>
        </authorList>
    </citation>
    <scope>NUCLEOTIDE SEQUENCE [LARGE SCALE GENOMIC DNA]</scope>
    <source>
        <strain evidence="5 6">DSM 19022</strain>
    </source>
</reference>
<dbReference type="Pfam" id="PF13412">
    <property type="entry name" value="HTH_24"/>
    <property type="match status" value="1"/>
</dbReference>
<protein>
    <submittedName>
        <fullName evidence="5">Lrp/AsnC family transcriptional regulator, leucine-responsive regulatory protein</fullName>
    </submittedName>
</protein>
<dbReference type="PRINTS" id="PR00033">
    <property type="entry name" value="HTHASNC"/>
</dbReference>
<evidence type="ECO:0000259" key="4">
    <source>
        <dbReference type="PROSITE" id="PS50956"/>
    </source>
</evidence>
<dbReference type="SUPFAM" id="SSF54909">
    <property type="entry name" value="Dimeric alpha+beta barrel"/>
    <property type="match status" value="1"/>
</dbReference>
<dbReference type="Gene3D" id="3.30.70.920">
    <property type="match status" value="1"/>
</dbReference>
<sequence length="142" mass="16380">MDDIDIRILRILEKEGRITHEELSKRLNLSRPAIHQRVVKLEQAGVIKGYRTDIEWSKAGQPLRALVFINVKTSDFNGLMDEIVNIKVKGLDIEECLRITGQWCVMLRIRAEETSQITLLHDEVLKIQGVIETFTMLILSEK</sequence>
<proteinExistence type="predicted"/>
<dbReference type="Pfam" id="PF01037">
    <property type="entry name" value="AsnC_trans_reg"/>
    <property type="match status" value="1"/>
</dbReference>
<dbReference type="InterPro" id="IPR036388">
    <property type="entry name" value="WH-like_DNA-bd_sf"/>
</dbReference>
<dbReference type="InterPro" id="IPR011008">
    <property type="entry name" value="Dimeric_a/b-barrel"/>
</dbReference>
<dbReference type="Gene3D" id="1.10.10.10">
    <property type="entry name" value="Winged helix-like DNA-binding domain superfamily/Winged helix DNA-binding domain"/>
    <property type="match status" value="1"/>
</dbReference>
<organism evidence="5 6">
    <name type="scientific">Lutispora thermophila DSM 19022</name>
    <dbReference type="NCBI Taxonomy" id="1122184"/>
    <lineage>
        <taxon>Bacteria</taxon>
        <taxon>Bacillati</taxon>
        <taxon>Bacillota</taxon>
        <taxon>Clostridia</taxon>
        <taxon>Lutisporales</taxon>
        <taxon>Lutisporaceae</taxon>
        <taxon>Lutispora</taxon>
    </lineage>
</organism>
<dbReference type="SMART" id="SM00344">
    <property type="entry name" value="HTH_ASNC"/>
    <property type="match status" value="1"/>
</dbReference>
<dbReference type="SUPFAM" id="SSF46785">
    <property type="entry name" value="Winged helix' DNA-binding domain"/>
    <property type="match status" value="1"/>
</dbReference>
<dbReference type="InterPro" id="IPR019887">
    <property type="entry name" value="Tscrpt_reg_AsnC/Lrp_C"/>
</dbReference>
<dbReference type="PANTHER" id="PTHR30154">
    <property type="entry name" value="LEUCINE-RESPONSIVE REGULATORY PROTEIN"/>
    <property type="match status" value="1"/>
</dbReference>
<keyword evidence="2" id="KW-0238">DNA-binding</keyword>
<dbReference type="EMBL" id="FQZS01000008">
    <property type="protein sequence ID" value="SHI81377.1"/>
    <property type="molecule type" value="Genomic_DNA"/>
</dbReference>
<feature type="domain" description="HTH asnC-type" evidence="4">
    <location>
        <begin position="1"/>
        <end position="62"/>
    </location>
</feature>
<dbReference type="InterPro" id="IPR011991">
    <property type="entry name" value="ArsR-like_HTH"/>
</dbReference>
<evidence type="ECO:0000256" key="3">
    <source>
        <dbReference type="ARBA" id="ARBA00023163"/>
    </source>
</evidence>
<keyword evidence="1" id="KW-0805">Transcription regulation</keyword>
<dbReference type="GO" id="GO:0005829">
    <property type="term" value="C:cytosol"/>
    <property type="evidence" value="ECO:0007669"/>
    <property type="project" value="TreeGrafter"/>
</dbReference>
<dbReference type="InterPro" id="IPR000485">
    <property type="entry name" value="AsnC-type_HTH_dom"/>
</dbReference>
<name>A0A1M6E7A8_9FIRM</name>